<evidence type="ECO:0000313" key="2">
    <source>
        <dbReference type="EMBL" id="OJD10184.1"/>
    </source>
</evidence>
<evidence type="ECO:0000313" key="3">
    <source>
        <dbReference type="Proteomes" id="UP000182235"/>
    </source>
</evidence>
<keyword evidence="3" id="KW-1185">Reference proteome</keyword>
<protein>
    <submittedName>
        <fullName evidence="2">Uncharacterized protein</fullName>
    </submittedName>
</protein>
<dbReference type="VEuPathDB" id="FungiDB:AJ78_08697"/>
<gene>
    <name evidence="2" type="ORF">AJ78_08697</name>
</gene>
<name>A0A1J9P1H7_9EURO</name>
<comment type="caution">
    <text evidence="2">The sequence shown here is derived from an EMBL/GenBank/DDBJ whole genome shotgun (WGS) entry which is preliminary data.</text>
</comment>
<dbReference type="AlphaFoldDB" id="A0A1J9P1H7"/>
<feature type="non-terminal residue" evidence="2">
    <location>
        <position position="75"/>
    </location>
</feature>
<evidence type="ECO:0000256" key="1">
    <source>
        <dbReference type="SAM" id="MobiDB-lite"/>
    </source>
</evidence>
<organism evidence="2 3">
    <name type="scientific">Emergomyces pasteurianus Ep9510</name>
    <dbReference type="NCBI Taxonomy" id="1447872"/>
    <lineage>
        <taxon>Eukaryota</taxon>
        <taxon>Fungi</taxon>
        <taxon>Dikarya</taxon>
        <taxon>Ascomycota</taxon>
        <taxon>Pezizomycotina</taxon>
        <taxon>Eurotiomycetes</taxon>
        <taxon>Eurotiomycetidae</taxon>
        <taxon>Onygenales</taxon>
        <taxon>Ajellomycetaceae</taxon>
        <taxon>Emergomyces</taxon>
    </lineage>
</organism>
<feature type="region of interest" description="Disordered" evidence="1">
    <location>
        <begin position="43"/>
        <end position="75"/>
    </location>
</feature>
<reference evidence="2 3" key="1">
    <citation type="submission" date="2015-07" db="EMBL/GenBank/DDBJ databases">
        <title>Emmonsia species relationships and genome sequence.</title>
        <authorList>
            <consortium name="The Broad Institute Genomics Platform"/>
            <person name="Cuomo C.A."/>
            <person name="Munoz J.F."/>
            <person name="Imamovic A."/>
            <person name="Priest M.E."/>
            <person name="Young S."/>
            <person name="Clay O.K."/>
            <person name="McEwen J.G."/>
        </authorList>
    </citation>
    <scope>NUCLEOTIDE SEQUENCE [LARGE SCALE GENOMIC DNA]</scope>
    <source>
        <strain evidence="2 3">UAMH 9510</strain>
    </source>
</reference>
<dbReference type="Proteomes" id="UP000182235">
    <property type="component" value="Unassembled WGS sequence"/>
</dbReference>
<accession>A0A1J9P1H7</accession>
<dbReference type="EMBL" id="LGRN01000907">
    <property type="protein sequence ID" value="OJD10184.1"/>
    <property type="molecule type" value="Genomic_DNA"/>
</dbReference>
<feature type="compositionally biased region" description="Basic and acidic residues" evidence="1">
    <location>
        <begin position="48"/>
        <end position="58"/>
    </location>
</feature>
<proteinExistence type="predicted"/>
<sequence>MVVVVAAATAATAAGRCRVEPGHIQAGQELPVNDCILMTLQKSTNTRSELKPDQEIDGRRRKRRRRKENEKHQKQ</sequence>